<name>A0A8E0VHG3_9TREM</name>
<proteinExistence type="predicted"/>
<evidence type="ECO:0000256" key="1">
    <source>
        <dbReference type="SAM" id="MobiDB-lite"/>
    </source>
</evidence>
<gene>
    <name evidence="2" type="ORF">FBUS_06635</name>
</gene>
<dbReference type="Proteomes" id="UP000728185">
    <property type="component" value="Unassembled WGS sequence"/>
</dbReference>
<comment type="caution">
    <text evidence="2">The sequence shown here is derived from an EMBL/GenBank/DDBJ whole genome shotgun (WGS) entry which is preliminary data.</text>
</comment>
<evidence type="ECO:0000313" key="3">
    <source>
        <dbReference type="Proteomes" id="UP000728185"/>
    </source>
</evidence>
<reference evidence="2" key="1">
    <citation type="submission" date="2019-05" db="EMBL/GenBank/DDBJ databases">
        <title>Annotation for the trematode Fasciolopsis buski.</title>
        <authorList>
            <person name="Choi Y.-J."/>
        </authorList>
    </citation>
    <scope>NUCLEOTIDE SEQUENCE</scope>
    <source>
        <strain evidence="2">HT</strain>
        <tissue evidence="2">Whole worm</tissue>
    </source>
</reference>
<dbReference type="OrthoDB" id="267048at2759"/>
<keyword evidence="3" id="KW-1185">Reference proteome</keyword>
<feature type="compositionally biased region" description="Acidic residues" evidence="1">
    <location>
        <begin position="26"/>
        <end position="37"/>
    </location>
</feature>
<accession>A0A8E0VHG3</accession>
<dbReference type="EMBL" id="LUCM01009973">
    <property type="protein sequence ID" value="KAA0186079.1"/>
    <property type="molecule type" value="Genomic_DNA"/>
</dbReference>
<organism evidence="2 3">
    <name type="scientific">Fasciolopsis buskii</name>
    <dbReference type="NCBI Taxonomy" id="27845"/>
    <lineage>
        <taxon>Eukaryota</taxon>
        <taxon>Metazoa</taxon>
        <taxon>Spiralia</taxon>
        <taxon>Lophotrochozoa</taxon>
        <taxon>Platyhelminthes</taxon>
        <taxon>Trematoda</taxon>
        <taxon>Digenea</taxon>
        <taxon>Plagiorchiida</taxon>
        <taxon>Echinostomata</taxon>
        <taxon>Echinostomatoidea</taxon>
        <taxon>Fasciolidae</taxon>
        <taxon>Fasciolopsis</taxon>
    </lineage>
</organism>
<protein>
    <submittedName>
        <fullName evidence="2">Uncharacterized protein</fullName>
    </submittedName>
</protein>
<feature type="region of interest" description="Disordered" evidence="1">
    <location>
        <begin position="17"/>
        <end position="37"/>
    </location>
</feature>
<dbReference type="AlphaFoldDB" id="A0A8E0VHG3"/>
<evidence type="ECO:0000313" key="2">
    <source>
        <dbReference type="EMBL" id="KAA0186079.1"/>
    </source>
</evidence>
<sequence>MDHQQVVLFFFSSCSPSQSSRSVEIEPNENNDTDESDSIVERELEEAAMDSWSSAINYQASLTESGNTSACTESAKRRNPRIRLSAYFSDEEELEEDE</sequence>